<feature type="compositionally biased region" description="Basic and acidic residues" evidence="12">
    <location>
        <begin position="30"/>
        <end position="53"/>
    </location>
</feature>
<proteinExistence type="inferred from homology"/>
<keyword evidence="14" id="KW-0282">Flagellum</keyword>
<keyword evidence="14" id="KW-0969">Cilium</keyword>
<keyword evidence="15" id="KW-1185">Reference proteome</keyword>
<evidence type="ECO:0000256" key="12">
    <source>
        <dbReference type="SAM" id="MobiDB-lite"/>
    </source>
</evidence>
<comment type="caution">
    <text evidence="14">The sequence shown here is derived from an EMBL/GenBank/DDBJ whole genome shotgun (WGS) entry which is preliminary data.</text>
</comment>
<evidence type="ECO:0000256" key="6">
    <source>
        <dbReference type="ARBA" id="ARBA00023136"/>
    </source>
</evidence>
<feature type="chain" id="PRO_5047262614" description="Flagellar L-ring protein" evidence="13">
    <location>
        <begin position="22"/>
        <end position="234"/>
    </location>
</feature>
<dbReference type="PROSITE" id="PS51257">
    <property type="entry name" value="PROKAR_LIPOPROTEIN"/>
    <property type="match status" value="1"/>
</dbReference>
<comment type="function">
    <text evidence="1 11">Assembles around the rod to form the L-ring and probably protects the motor/basal body from shearing forces during rotation.</text>
</comment>
<keyword evidence="5 11" id="KW-0732">Signal</keyword>
<dbReference type="EMBL" id="JBGUAW010000007">
    <property type="protein sequence ID" value="MFA9461469.1"/>
    <property type="molecule type" value="Genomic_DNA"/>
</dbReference>
<evidence type="ECO:0000313" key="14">
    <source>
        <dbReference type="EMBL" id="MFA9461469.1"/>
    </source>
</evidence>
<keyword evidence="10 11" id="KW-0449">Lipoprotein</keyword>
<dbReference type="PANTHER" id="PTHR34933">
    <property type="entry name" value="FLAGELLAR L-RING PROTEIN"/>
    <property type="match status" value="1"/>
</dbReference>
<keyword evidence="6 11" id="KW-0472">Membrane</keyword>
<evidence type="ECO:0000256" key="3">
    <source>
        <dbReference type="ARBA" id="ARBA00006929"/>
    </source>
</evidence>
<protein>
    <recommendedName>
        <fullName evidence="11">Flagellar L-ring protein</fullName>
    </recommendedName>
    <alternativeName>
        <fullName evidence="11">Basal body L-ring protein</fullName>
    </alternativeName>
</protein>
<organism evidence="14 15">
    <name type="scientific">Thiohalorhabdus methylotrophus</name>
    <dbReference type="NCBI Taxonomy" id="3242694"/>
    <lineage>
        <taxon>Bacteria</taxon>
        <taxon>Pseudomonadati</taxon>
        <taxon>Pseudomonadota</taxon>
        <taxon>Gammaproteobacteria</taxon>
        <taxon>Thiohalorhabdales</taxon>
        <taxon>Thiohalorhabdaceae</taxon>
        <taxon>Thiohalorhabdus</taxon>
    </lineage>
</organism>
<evidence type="ECO:0000256" key="5">
    <source>
        <dbReference type="ARBA" id="ARBA00022729"/>
    </source>
</evidence>
<gene>
    <name evidence="11" type="primary">flgH</name>
    <name evidence="14" type="ORF">ACERLL_11595</name>
</gene>
<keyword evidence="14" id="KW-0966">Cell projection</keyword>
<evidence type="ECO:0000256" key="2">
    <source>
        <dbReference type="ARBA" id="ARBA00004635"/>
    </source>
</evidence>
<comment type="similarity">
    <text evidence="3 11">Belongs to the FlgH family.</text>
</comment>
<feature type="region of interest" description="Disordered" evidence="12">
    <location>
        <begin position="21"/>
        <end position="63"/>
    </location>
</feature>
<evidence type="ECO:0000256" key="11">
    <source>
        <dbReference type="HAMAP-Rule" id="MF_00415"/>
    </source>
</evidence>
<evidence type="ECO:0000256" key="1">
    <source>
        <dbReference type="ARBA" id="ARBA00002591"/>
    </source>
</evidence>
<feature type="compositionally biased region" description="Low complexity" evidence="12">
    <location>
        <begin position="92"/>
        <end position="112"/>
    </location>
</feature>
<evidence type="ECO:0000256" key="8">
    <source>
        <dbReference type="ARBA" id="ARBA00023143"/>
    </source>
</evidence>
<dbReference type="InterPro" id="IPR000527">
    <property type="entry name" value="Flag_Lring"/>
</dbReference>
<dbReference type="Pfam" id="PF02107">
    <property type="entry name" value="FlgH"/>
    <property type="match status" value="1"/>
</dbReference>
<name>A0ABV4TXZ4_9GAMM</name>
<evidence type="ECO:0000256" key="13">
    <source>
        <dbReference type="SAM" id="SignalP"/>
    </source>
</evidence>
<keyword evidence="9 11" id="KW-0998">Cell outer membrane</keyword>
<reference evidence="14 15" key="1">
    <citation type="submission" date="2024-08" db="EMBL/GenBank/DDBJ databases">
        <title>Whole-genome sequencing of halo(alkali)philic microorganisms from hypersaline lakes.</title>
        <authorList>
            <person name="Sorokin D.Y."/>
            <person name="Merkel A.Y."/>
            <person name="Messina E."/>
            <person name="Yakimov M."/>
        </authorList>
    </citation>
    <scope>NUCLEOTIDE SEQUENCE [LARGE SCALE GENOMIC DNA]</scope>
    <source>
        <strain evidence="14 15">Cl-TMA</strain>
    </source>
</reference>
<evidence type="ECO:0000313" key="15">
    <source>
        <dbReference type="Proteomes" id="UP001575181"/>
    </source>
</evidence>
<evidence type="ECO:0000256" key="9">
    <source>
        <dbReference type="ARBA" id="ARBA00023237"/>
    </source>
</evidence>
<dbReference type="PRINTS" id="PR01008">
    <property type="entry name" value="FLGLRINGFLGH"/>
</dbReference>
<feature type="region of interest" description="Disordered" evidence="12">
    <location>
        <begin position="87"/>
        <end position="148"/>
    </location>
</feature>
<accession>A0ABV4TXZ4</accession>
<keyword evidence="8 11" id="KW-0975">Bacterial flagellum</keyword>
<comment type="subcellular location">
    <subcellularLocation>
        <location evidence="11">Cell outer membrane</location>
        <topology evidence="11">Lipid-anchor</topology>
    </subcellularLocation>
    <subcellularLocation>
        <location evidence="11">Bacterial flagellum basal body</location>
    </subcellularLocation>
    <subcellularLocation>
        <location evidence="2">Membrane</location>
        <topology evidence="2">Lipid-anchor</topology>
    </subcellularLocation>
</comment>
<evidence type="ECO:0000256" key="4">
    <source>
        <dbReference type="ARBA" id="ARBA00011439"/>
    </source>
</evidence>
<dbReference type="PANTHER" id="PTHR34933:SF1">
    <property type="entry name" value="FLAGELLAR L-RING PROTEIN"/>
    <property type="match status" value="1"/>
</dbReference>
<feature type="signal peptide" evidence="13">
    <location>
        <begin position="1"/>
        <end position="21"/>
    </location>
</feature>
<evidence type="ECO:0000256" key="10">
    <source>
        <dbReference type="ARBA" id="ARBA00023288"/>
    </source>
</evidence>
<sequence>MTRKWVGALIVLLLVAGCAPRGGPDQQSPELEKLDAEVDDARLDTPDSRRNRSNEGSLWGRSDEGMFVDNKAREVGDIITVELSESAEGNNAASVEASREASSSGGISSLLGAEDKIPGEDPGNALEANSSNELSGDGETSRSTSLSGNMTAVVKQVFPNGNLRIEGQRRVTVNNEQQNMVLSGVIRQEDIASDNSISSGKIANARIQYAGEGVVARQQDEGWLTKLIHKFWPF</sequence>
<comment type="subunit">
    <text evidence="4 11">The basal body constitutes a major portion of the flagellar organelle and consists of four rings (L,P,S, and M) mounted on a central rod.</text>
</comment>
<keyword evidence="7" id="KW-0564">Palmitate</keyword>
<dbReference type="Proteomes" id="UP001575181">
    <property type="component" value="Unassembled WGS sequence"/>
</dbReference>
<dbReference type="RefSeq" id="WP_373656256.1">
    <property type="nucleotide sequence ID" value="NZ_JBGUAW010000007.1"/>
</dbReference>
<evidence type="ECO:0000256" key="7">
    <source>
        <dbReference type="ARBA" id="ARBA00023139"/>
    </source>
</evidence>
<dbReference type="HAMAP" id="MF_00415">
    <property type="entry name" value="FlgH"/>
    <property type="match status" value="1"/>
</dbReference>